<evidence type="ECO:0008006" key="4">
    <source>
        <dbReference type="Google" id="ProtNLM"/>
    </source>
</evidence>
<feature type="non-terminal residue" evidence="2">
    <location>
        <position position="91"/>
    </location>
</feature>
<keyword evidence="3" id="KW-1185">Reference proteome</keyword>
<dbReference type="AlphaFoldDB" id="A0A6H5GV27"/>
<accession>A0A6H5GV27</accession>
<sequence>MTLNKPQIFCFLFLIYCWANQTNAWAPAGGPVERHLGCPAGPLRKRVKERAALGQIKTPRLDPPTDGSNRRFDCRMYRASCGRPSRLWTAE</sequence>
<reference evidence="2 3" key="1">
    <citation type="submission" date="2020-02" db="EMBL/GenBank/DDBJ databases">
        <authorList>
            <person name="Ferguson B K."/>
        </authorList>
    </citation>
    <scope>NUCLEOTIDE SEQUENCE [LARGE SCALE GENOMIC DNA]</scope>
</reference>
<evidence type="ECO:0000256" key="1">
    <source>
        <dbReference type="SAM" id="SignalP"/>
    </source>
</evidence>
<keyword evidence="1" id="KW-0732">Signal</keyword>
<proteinExistence type="predicted"/>
<organism evidence="2 3">
    <name type="scientific">Nesidiocoris tenuis</name>
    <dbReference type="NCBI Taxonomy" id="355587"/>
    <lineage>
        <taxon>Eukaryota</taxon>
        <taxon>Metazoa</taxon>
        <taxon>Ecdysozoa</taxon>
        <taxon>Arthropoda</taxon>
        <taxon>Hexapoda</taxon>
        <taxon>Insecta</taxon>
        <taxon>Pterygota</taxon>
        <taxon>Neoptera</taxon>
        <taxon>Paraneoptera</taxon>
        <taxon>Hemiptera</taxon>
        <taxon>Heteroptera</taxon>
        <taxon>Panheteroptera</taxon>
        <taxon>Cimicomorpha</taxon>
        <taxon>Miridae</taxon>
        <taxon>Dicyphina</taxon>
        <taxon>Nesidiocoris</taxon>
    </lineage>
</organism>
<protein>
    <recommendedName>
        <fullName evidence="4">Secreted protein</fullName>
    </recommendedName>
</protein>
<name>A0A6H5GV27_9HEMI</name>
<dbReference type="EMBL" id="CADCXU010018315">
    <property type="protein sequence ID" value="CAB0006728.1"/>
    <property type="molecule type" value="Genomic_DNA"/>
</dbReference>
<evidence type="ECO:0000313" key="2">
    <source>
        <dbReference type="EMBL" id="CAB0006728.1"/>
    </source>
</evidence>
<feature type="signal peptide" evidence="1">
    <location>
        <begin position="1"/>
        <end position="24"/>
    </location>
</feature>
<gene>
    <name evidence="2" type="ORF">NTEN_LOCUS12205</name>
</gene>
<evidence type="ECO:0000313" key="3">
    <source>
        <dbReference type="Proteomes" id="UP000479000"/>
    </source>
</evidence>
<feature type="chain" id="PRO_5026135268" description="Secreted protein" evidence="1">
    <location>
        <begin position="25"/>
        <end position="91"/>
    </location>
</feature>
<dbReference type="Proteomes" id="UP000479000">
    <property type="component" value="Unassembled WGS sequence"/>
</dbReference>